<feature type="region of interest" description="Disordered" evidence="1">
    <location>
        <begin position="63"/>
        <end position="137"/>
    </location>
</feature>
<comment type="caution">
    <text evidence="2">The sequence shown here is derived from an EMBL/GenBank/DDBJ whole genome shotgun (WGS) entry which is preliminary data.</text>
</comment>
<reference evidence="2" key="1">
    <citation type="journal article" date="2023" name="Nat. Commun.">
        <title>Diploid and tetraploid genomes of Acorus and the evolution of monocots.</title>
        <authorList>
            <person name="Ma L."/>
            <person name="Liu K.W."/>
            <person name="Li Z."/>
            <person name="Hsiao Y.Y."/>
            <person name="Qi Y."/>
            <person name="Fu T."/>
            <person name="Tang G.D."/>
            <person name="Zhang D."/>
            <person name="Sun W.H."/>
            <person name="Liu D.K."/>
            <person name="Li Y."/>
            <person name="Chen G.Z."/>
            <person name="Liu X.D."/>
            <person name="Liao X.Y."/>
            <person name="Jiang Y.T."/>
            <person name="Yu X."/>
            <person name="Hao Y."/>
            <person name="Huang J."/>
            <person name="Zhao X.W."/>
            <person name="Ke S."/>
            <person name="Chen Y.Y."/>
            <person name="Wu W.L."/>
            <person name="Hsu J.L."/>
            <person name="Lin Y.F."/>
            <person name="Huang M.D."/>
            <person name="Li C.Y."/>
            <person name="Huang L."/>
            <person name="Wang Z.W."/>
            <person name="Zhao X."/>
            <person name="Zhong W.Y."/>
            <person name="Peng D.H."/>
            <person name="Ahmad S."/>
            <person name="Lan S."/>
            <person name="Zhang J.S."/>
            <person name="Tsai W.C."/>
            <person name="Van de Peer Y."/>
            <person name="Liu Z.J."/>
        </authorList>
    </citation>
    <scope>NUCLEOTIDE SEQUENCE</scope>
    <source>
        <strain evidence="2">SCP</strain>
    </source>
</reference>
<evidence type="ECO:0000256" key="1">
    <source>
        <dbReference type="SAM" id="MobiDB-lite"/>
    </source>
</evidence>
<dbReference type="EMBL" id="JAUJYN010000003">
    <property type="protein sequence ID" value="KAK1274967.1"/>
    <property type="molecule type" value="Genomic_DNA"/>
</dbReference>
<keyword evidence="3" id="KW-1185">Reference proteome</keyword>
<organism evidence="2 3">
    <name type="scientific">Acorus gramineus</name>
    <name type="common">Dwarf sweet flag</name>
    <dbReference type="NCBI Taxonomy" id="55184"/>
    <lineage>
        <taxon>Eukaryota</taxon>
        <taxon>Viridiplantae</taxon>
        <taxon>Streptophyta</taxon>
        <taxon>Embryophyta</taxon>
        <taxon>Tracheophyta</taxon>
        <taxon>Spermatophyta</taxon>
        <taxon>Magnoliopsida</taxon>
        <taxon>Liliopsida</taxon>
        <taxon>Acoraceae</taxon>
        <taxon>Acorus</taxon>
    </lineage>
</organism>
<accession>A0AAV9BF47</accession>
<dbReference type="Proteomes" id="UP001179952">
    <property type="component" value="Unassembled WGS sequence"/>
</dbReference>
<gene>
    <name evidence="2" type="ORF">QJS04_geneDACA011807</name>
</gene>
<protein>
    <submittedName>
        <fullName evidence="2">Uncharacterized protein</fullName>
    </submittedName>
</protein>
<feature type="region of interest" description="Disordered" evidence="1">
    <location>
        <begin position="184"/>
        <end position="208"/>
    </location>
</feature>
<sequence>MYRSPASAIPTSFQVHPFSSATKTADQQNTTTHHQNPKNETHLSLLFFFQFLDYLLKAVIKKGEKKKQRDNQRKMKHSNETSGFSSNSFAAAGNAAFSTPHPPSSSGSGNGARRGDAIPLLDDELRPSPFGSAAARPFAGDADLLPDLSPGSRRTPFAAATAPPPRLLAACTTSLPERDFSARLEGDGEYLPPPPPPRSLRIPPGNSPERDRFLCTLAGDADLLSALHSRNLSSSSAFSVAVVAAVETLSLRLQISDASSDLSSEMRAAADLLTRPRGGGAEESFGVSERTSFTVSSTGGAFASESGGGGASAGIRRSFLLKQQPMSRVTEACHRTMPVVFW</sequence>
<feature type="compositionally biased region" description="Basic and acidic residues" evidence="1">
    <location>
        <begin position="67"/>
        <end position="79"/>
    </location>
</feature>
<evidence type="ECO:0000313" key="2">
    <source>
        <dbReference type="EMBL" id="KAK1274967.1"/>
    </source>
</evidence>
<feature type="compositionally biased region" description="Polar residues" evidence="1">
    <location>
        <begin position="9"/>
        <end position="34"/>
    </location>
</feature>
<feature type="compositionally biased region" description="Low complexity" evidence="1">
    <location>
        <begin position="82"/>
        <end position="107"/>
    </location>
</feature>
<dbReference type="AlphaFoldDB" id="A0AAV9BF47"/>
<proteinExistence type="predicted"/>
<name>A0AAV9BF47_ACOGR</name>
<evidence type="ECO:0000313" key="3">
    <source>
        <dbReference type="Proteomes" id="UP001179952"/>
    </source>
</evidence>
<feature type="region of interest" description="Disordered" evidence="1">
    <location>
        <begin position="1"/>
        <end position="38"/>
    </location>
</feature>
<reference evidence="2" key="2">
    <citation type="submission" date="2023-06" db="EMBL/GenBank/DDBJ databases">
        <authorList>
            <person name="Ma L."/>
            <person name="Liu K.-W."/>
            <person name="Li Z."/>
            <person name="Hsiao Y.-Y."/>
            <person name="Qi Y."/>
            <person name="Fu T."/>
            <person name="Tang G."/>
            <person name="Zhang D."/>
            <person name="Sun W.-H."/>
            <person name="Liu D.-K."/>
            <person name="Li Y."/>
            <person name="Chen G.-Z."/>
            <person name="Liu X.-D."/>
            <person name="Liao X.-Y."/>
            <person name="Jiang Y.-T."/>
            <person name="Yu X."/>
            <person name="Hao Y."/>
            <person name="Huang J."/>
            <person name="Zhao X.-W."/>
            <person name="Ke S."/>
            <person name="Chen Y.-Y."/>
            <person name="Wu W.-L."/>
            <person name="Hsu J.-L."/>
            <person name="Lin Y.-F."/>
            <person name="Huang M.-D."/>
            <person name="Li C.-Y."/>
            <person name="Huang L."/>
            <person name="Wang Z.-W."/>
            <person name="Zhao X."/>
            <person name="Zhong W.-Y."/>
            <person name="Peng D.-H."/>
            <person name="Ahmad S."/>
            <person name="Lan S."/>
            <person name="Zhang J.-S."/>
            <person name="Tsai W.-C."/>
            <person name="Van De Peer Y."/>
            <person name="Liu Z.-J."/>
        </authorList>
    </citation>
    <scope>NUCLEOTIDE SEQUENCE</scope>
    <source>
        <strain evidence="2">SCP</strain>
        <tissue evidence="2">Leaves</tissue>
    </source>
</reference>